<dbReference type="PANTHER" id="PTHR24412:SF489">
    <property type="entry name" value="RING FINGER DOMAIN AND KELCH REPEAT-CONTAINING PROTEIN DDB_G0271372"/>
    <property type="match status" value="1"/>
</dbReference>
<dbReference type="PANTHER" id="PTHR24412">
    <property type="entry name" value="KELCH PROTEIN"/>
    <property type="match status" value="1"/>
</dbReference>
<dbReference type="Proteomes" id="UP000011770">
    <property type="component" value="Unassembled WGS sequence"/>
</dbReference>
<dbReference type="SMART" id="SM00612">
    <property type="entry name" value="Kelch"/>
    <property type="match status" value="5"/>
</dbReference>
<feature type="compositionally biased region" description="Low complexity" evidence="3">
    <location>
        <begin position="41"/>
        <end position="66"/>
    </location>
</feature>
<comment type="caution">
    <text evidence="4">The sequence shown here is derived from an EMBL/GenBank/DDBJ whole genome shotgun (WGS) entry which is preliminary data.</text>
</comment>
<dbReference type="SUPFAM" id="SSF117281">
    <property type="entry name" value="Kelch motif"/>
    <property type="match status" value="1"/>
</dbReference>
<keyword evidence="1" id="KW-0880">Kelch repeat</keyword>
<dbReference type="InterPro" id="IPR011043">
    <property type="entry name" value="Gal_Oxase/kelch_b-propeller"/>
</dbReference>
<dbReference type="EMBL" id="AHOR02000061">
    <property type="protein sequence ID" value="EMF80099.1"/>
    <property type="molecule type" value="Genomic_DNA"/>
</dbReference>
<dbReference type="Pfam" id="PF01344">
    <property type="entry name" value="Kelch_1"/>
    <property type="match status" value="2"/>
</dbReference>
<keyword evidence="2" id="KW-0677">Repeat</keyword>
<dbReference type="InterPro" id="IPR006652">
    <property type="entry name" value="Kelch_1"/>
</dbReference>
<feature type="region of interest" description="Disordered" evidence="3">
    <location>
        <begin position="41"/>
        <end position="80"/>
    </location>
</feature>
<reference evidence="4 5" key="1">
    <citation type="submission" date="2013-01" db="EMBL/GenBank/DDBJ databases">
        <authorList>
            <person name="Harkins D.M."/>
            <person name="Durkin A.S."/>
            <person name="Brinkac L.M."/>
            <person name="Haft D.H."/>
            <person name="Selengut J.D."/>
            <person name="Sanka R."/>
            <person name="DePew J."/>
            <person name="Purushe J."/>
            <person name="Tulsiani S.M."/>
            <person name="Graham G.C."/>
            <person name="Burns M.-A."/>
            <person name="Dohnt M.F."/>
            <person name="Smythe L.D."/>
            <person name="McKay D.B."/>
            <person name="Craig S.B."/>
            <person name="Vinetz J.M."/>
            <person name="Sutton G.G."/>
            <person name="Nierman W.C."/>
            <person name="Fouts D.E."/>
        </authorList>
    </citation>
    <scope>NUCLEOTIDE SEQUENCE [LARGE SCALE GENOMIC DNA]</scope>
    <source>
        <strain evidence="4 5">LT2116</strain>
    </source>
</reference>
<organism evidence="4 5">
    <name type="scientific">Leptospira weilii serovar Topaz str. LT2116</name>
    <dbReference type="NCBI Taxonomy" id="1088540"/>
    <lineage>
        <taxon>Bacteria</taxon>
        <taxon>Pseudomonadati</taxon>
        <taxon>Spirochaetota</taxon>
        <taxon>Spirochaetia</taxon>
        <taxon>Leptospirales</taxon>
        <taxon>Leptospiraceae</taxon>
        <taxon>Leptospira</taxon>
    </lineage>
</organism>
<accession>M3G2E9</accession>
<evidence type="ECO:0000256" key="3">
    <source>
        <dbReference type="SAM" id="MobiDB-lite"/>
    </source>
</evidence>
<dbReference type="SUPFAM" id="SSF50965">
    <property type="entry name" value="Galactose oxidase, central domain"/>
    <property type="match status" value="1"/>
</dbReference>
<sequence>MFRKISIIIISLLLFTVCQKSESKDQHDLSVFGLNSVATNPNSNSGSGSGSPNTNNTGNGPGSNPNPGGGWTPTPDPLDIGEVSPLTNPNILIPACGNSVPILEFGGMPNTSSKVDLGNGNVWRIAGSDTSLVMEYDPNLQLWNGARNFNLSRIRYRHTASLLNNGKVLIAGGIGWDNQYDYDFLSSVELVDPNFGGVPQVSFGSDMQIPRYGHRSHPLPNGNLLVHGVSNNTDLTQGAEIYNPNSDTWSFTNPVNFVRVEPMSVLLQDGRVLVAGGWGPTQNADPSKTAEIYNPANNSWTSVSDLNLPRIDSTAILLADGKVLVAGGTNANNGQYISDMEIYDPNTNQWTTFEMPVSRVEFTMDLLGDGSVLFLAGRNDAYVVHNLRYFPNTNTWCRAPDLQYKRYAQHTSVLPNGSVLVFGGRSTSY</sequence>
<evidence type="ECO:0000313" key="5">
    <source>
        <dbReference type="Proteomes" id="UP000011770"/>
    </source>
</evidence>
<gene>
    <name evidence="4" type="ORF">LEP1GSC188_2532</name>
</gene>
<protein>
    <submittedName>
        <fullName evidence="4">Kelch repeat protein</fullName>
    </submittedName>
</protein>
<evidence type="ECO:0000313" key="4">
    <source>
        <dbReference type="EMBL" id="EMF80099.1"/>
    </source>
</evidence>
<dbReference type="InterPro" id="IPR037293">
    <property type="entry name" value="Gal_Oxidase_central_sf"/>
</dbReference>
<proteinExistence type="predicted"/>
<dbReference type="AlphaFoldDB" id="M3G2E9"/>
<dbReference type="InterPro" id="IPR015915">
    <property type="entry name" value="Kelch-typ_b-propeller"/>
</dbReference>
<dbReference type="Gene3D" id="2.130.10.80">
    <property type="entry name" value="Galactose oxidase/kelch, beta-propeller"/>
    <property type="match status" value="3"/>
</dbReference>
<evidence type="ECO:0000256" key="1">
    <source>
        <dbReference type="ARBA" id="ARBA00022441"/>
    </source>
</evidence>
<evidence type="ECO:0000256" key="2">
    <source>
        <dbReference type="ARBA" id="ARBA00022737"/>
    </source>
</evidence>
<name>M3G2E9_9LEPT</name>